<dbReference type="EMBL" id="JAACXV010000370">
    <property type="protein sequence ID" value="KAF7279295.1"/>
    <property type="molecule type" value="Genomic_DNA"/>
</dbReference>
<dbReference type="Proteomes" id="UP000625711">
    <property type="component" value="Unassembled WGS sequence"/>
</dbReference>
<organism evidence="3 4">
    <name type="scientific">Rhynchophorus ferrugineus</name>
    <name type="common">Red palm weevil</name>
    <name type="synonym">Curculio ferrugineus</name>
    <dbReference type="NCBI Taxonomy" id="354439"/>
    <lineage>
        <taxon>Eukaryota</taxon>
        <taxon>Metazoa</taxon>
        <taxon>Ecdysozoa</taxon>
        <taxon>Arthropoda</taxon>
        <taxon>Hexapoda</taxon>
        <taxon>Insecta</taxon>
        <taxon>Pterygota</taxon>
        <taxon>Neoptera</taxon>
        <taxon>Endopterygota</taxon>
        <taxon>Coleoptera</taxon>
        <taxon>Polyphaga</taxon>
        <taxon>Cucujiformia</taxon>
        <taxon>Curculionidae</taxon>
        <taxon>Dryophthorinae</taxon>
        <taxon>Rhynchophorus</taxon>
    </lineage>
</organism>
<name>A0A834IKA5_RHYFE</name>
<feature type="transmembrane region" description="Helical" evidence="2">
    <location>
        <begin position="6"/>
        <end position="25"/>
    </location>
</feature>
<evidence type="ECO:0000256" key="1">
    <source>
        <dbReference type="SAM" id="Coils"/>
    </source>
</evidence>
<sequence>MQGQRVVLNLYSVLIYFLLISGLNCDIGSNTISRRTNSLTRNNPSGIIDSLRKQIEYKENELQRAENVNKNFEKMMELVNILGQVDTFLTDRTKAIIKKLAVLTEDGNDIIVAKTMNKH</sequence>
<reference evidence="3" key="1">
    <citation type="submission" date="2020-08" db="EMBL/GenBank/DDBJ databases">
        <title>Genome sequencing and assembly of the red palm weevil Rhynchophorus ferrugineus.</title>
        <authorList>
            <person name="Dias G.B."/>
            <person name="Bergman C.M."/>
            <person name="Manee M."/>
        </authorList>
    </citation>
    <scope>NUCLEOTIDE SEQUENCE</scope>
    <source>
        <strain evidence="3">AA-2017</strain>
        <tissue evidence="3">Whole larva</tissue>
    </source>
</reference>
<protein>
    <submittedName>
        <fullName evidence="3">Uncharacterized protein</fullName>
    </submittedName>
</protein>
<evidence type="ECO:0000256" key="2">
    <source>
        <dbReference type="SAM" id="Phobius"/>
    </source>
</evidence>
<comment type="caution">
    <text evidence="3">The sequence shown here is derived from an EMBL/GenBank/DDBJ whole genome shotgun (WGS) entry which is preliminary data.</text>
</comment>
<dbReference type="OrthoDB" id="6621861at2759"/>
<dbReference type="AlphaFoldDB" id="A0A834IKA5"/>
<accession>A0A834IKA5</accession>
<keyword evidence="1" id="KW-0175">Coiled coil</keyword>
<keyword evidence="2" id="KW-0472">Membrane</keyword>
<gene>
    <name evidence="3" type="ORF">GWI33_007428</name>
</gene>
<keyword evidence="2" id="KW-1133">Transmembrane helix</keyword>
<feature type="coiled-coil region" evidence="1">
    <location>
        <begin position="48"/>
        <end position="75"/>
    </location>
</feature>
<evidence type="ECO:0000313" key="3">
    <source>
        <dbReference type="EMBL" id="KAF7279295.1"/>
    </source>
</evidence>
<keyword evidence="2" id="KW-0812">Transmembrane</keyword>
<keyword evidence="4" id="KW-1185">Reference proteome</keyword>
<evidence type="ECO:0000313" key="4">
    <source>
        <dbReference type="Proteomes" id="UP000625711"/>
    </source>
</evidence>
<proteinExistence type="predicted"/>